<dbReference type="Proteomes" id="UP001596540">
    <property type="component" value="Unassembled WGS sequence"/>
</dbReference>
<dbReference type="InterPro" id="IPR021903">
    <property type="entry name" value="DUF3515"/>
</dbReference>
<dbReference type="EMBL" id="JBHTBH010000003">
    <property type="protein sequence ID" value="MFC7327836.1"/>
    <property type="molecule type" value="Genomic_DNA"/>
</dbReference>
<name>A0ABW2KF31_9ACTN</name>
<organism evidence="2 3">
    <name type="scientific">Marinactinospora rubrisoli</name>
    <dbReference type="NCBI Taxonomy" id="2715399"/>
    <lineage>
        <taxon>Bacteria</taxon>
        <taxon>Bacillati</taxon>
        <taxon>Actinomycetota</taxon>
        <taxon>Actinomycetes</taxon>
        <taxon>Streptosporangiales</taxon>
        <taxon>Nocardiopsidaceae</taxon>
        <taxon>Marinactinospora</taxon>
    </lineage>
</organism>
<sequence length="153" mass="15984">MRRAAAGGALAVLFLLAGCAAGEVEVPAPAPQGRAADLCRTLVDQVPGTLFGQERIPVRPESEFVAAWGSPTIALRCGVPRPEGLRPDSQLTVVNEISWLPQPADRPNLYTAVGREAYVELSIPPSYTPPAEALVAIGGLIGREIPALPAGEL</sequence>
<evidence type="ECO:0000313" key="3">
    <source>
        <dbReference type="Proteomes" id="UP001596540"/>
    </source>
</evidence>
<feature type="chain" id="PRO_5047108118" evidence="1">
    <location>
        <begin position="21"/>
        <end position="153"/>
    </location>
</feature>
<gene>
    <name evidence="2" type="ORF">ACFQRF_08780</name>
</gene>
<proteinExistence type="predicted"/>
<keyword evidence="3" id="KW-1185">Reference proteome</keyword>
<comment type="caution">
    <text evidence="2">The sequence shown here is derived from an EMBL/GenBank/DDBJ whole genome shotgun (WGS) entry which is preliminary data.</text>
</comment>
<dbReference type="RefSeq" id="WP_379870330.1">
    <property type="nucleotide sequence ID" value="NZ_JBHTBH010000003.1"/>
</dbReference>
<protein>
    <submittedName>
        <fullName evidence="2">DUF3515 domain-containing protein</fullName>
    </submittedName>
</protein>
<evidence type="ECO:0000256" key="1">
    <source>
        <dbReference type="SAM" id="SignalP"/>
    </source>
</evidence>
<dbReference type="Pfam" id="PF12028">
    <property type="entry name" value="DUF3515"/>
    <property type="match status" value="1"/>
</dbReference>
<accession>A0ABW2KF31</accession>
<dbReference type="PROSITE" id="PS51257">
    <property type="entry name" value="PROKAR_LIPOPROTEIN"/>
    <property type="match status" value="1"/>
</dbReference>
<feature type="signal peptide" evidence="1">
    <location>
        <begin position="1"/>
        <end position="20"/>
    </location>
</feature>
<keyword evidence="1" id="KW-0732">Signal</keyword>
<reference evidence="3" key="1">
    <citation type="journal article" date="2019" name="Int. J. Syst. Evol. Microbiol.">
        <title>The Global Catalogue of Microorganisms (GCM) 10K type strain sequencing project: providing services to taxonomists for standard genome sequencing and annotation.</title>
        <authorList>
            <consortium name="The Broad Institute Genomics Platform"/>
            <consortium name="The Broad Institute Genome Sequencing Center for Infectious Disease"/>
            <person name="Wu L."/>
            <person name="Ma J."/>
        </authorList>
    </citation>
    <scope>NUCLEOTIDE SEQUENCE [LARGE SCALE GENOMIC DNA]</scope>
    <source>
        <strain evidence="3">CGMCC 4.7382</strain>
    </source>
</reference>
<evidence type="ECO:0000313" key="2">
    <source>
        <dbReference type="EMBL" id="MFC7327836.1"/>
    </source>
</evidence>